<dbReference type="AlphaFoldDB" id="A0AAJ0DPB1"/>
<protein>
    <submittedName>
        <fullName evidence="1">Uncharacterized protein</fullName>
    </submittedName>
</protein>
<dbReference type="EMBL" id="MPDP01000011">
    <property type="protein sequence ID" value="KAK1496968.1"/>
    <property type="molecule type" value="Genomic_DNA"/>
</dbReference>
<proteinExistence type="predicted"/>
<accession>A0AAJ0DPB1</accession>
<dbReference type="Proteomes" id="UP001239213">
    <property type="component" value="Unassembled WGS sequence"/>
</dbReference>
<keyword evidence="2" id="KW-1185">Reference proteome</keyword>
<organism evidence="1 2">
    <name type="scientific">Colletotrichum cuscutae</name>
    <dbReference type="NCBI Taxonomy" id="1209917"/>
    <lineage>
        <taxon>Eukaryota</taxon>
        <taxon>Fungi</taxon>
        <taxon>Dikarya</taxon>
        <taxon>Ascomycota</taxon>
        <taxon>Pezizomycotina</taxon>
        <taxon>Sordariomycetes</taxon>
        <taxon>Hypocreomycetidae</taxon>
        <taxon>Glomerellales</taxon>
        <taxon>Glomerellaceae</taxon>
        <taxon>Colletotrichum</taxon>
        <taxon>Colletotrichum acutatum species complex</taxon>
    </lineage>
</organism>
<evidence type="ECO:0000313" key="2">
    <source>
        <dbReference type="Proteomes" id="UP001239213"/>
    </source>
</evidence>
<reference evidence="1" key="1">
    <citation type="submission" date="2016-11" db="EMBL/GenBank/DDBJ databases">
        <title>The genome sequence of Colletotrichum cuscutae.</title>
        <authorList>
            <person name="Baroncelli R."/>
        </authorList>
    </citation>
    <scope>NUCLEOTIDE SEQUENCE</scope>
    <source>
        <strain evidence="1">IMI 304802</strain>
    </source>
</reference>
<feature type="non-terminal residue" evidence="1">
    <location>
        <position position="1"/>
    </location>
</feature>
<sequence length="112" mass="12345">STVARGTDVFPSLSLCFGSTKSTELARNANYSGPLQCLTTTSGTFFFLILTYLTYLPQWVSPLLVCLVILSLHLEEKGETRHSTRDKSPHRFLSLLSLGLQNQPSRGPLVTT</sequence>
<gene>
    <name evidence="1" type="ORF">CCUS01_13249</name>
</gene>
<evidence type="ECO:0000313" key="1">
    <source>
        <dbReference type="EMBL" id="KAK1496968.1"/>
    </source>
</evidence>
<name>A0AAJ0DPB1_9PEZI</name>
<comment type="caution">
    <text evidence="1">The sequence shown here is derived from an EMBL/GenBank/DDBJ whole genome shotgun (WGS) entry which is preliminary data.</text>
</comment>